<reference evidence="1" key="1">
    <citation type="journal article" date="2014" name="Front. Microbiol.">
        <title>High frequency of phylogenetically diverse reductive dehalogenase-homologous genes in deep subseafloor sedimentary metagenomes.</title>
        <authorList>
            <person name="Kawai M."/>
            <person name="Futagami T."/>
            <person name="Toyoda A."/>
            <person name="Takaki Y."/>
            <person name="Nishi S."/>
            <person name="Hori S."/>
            <person name="Arai W."/>
            <person name="Tsubouchi T."/>
            <person name="Morono Y."/>
            <person name="Uchiyama I."/>
            <person name="Ito T."/>
            <person name="Fujiyama A."/>
            <person name="Inagaki F."/>
            <person name="Takami H."/>
        </authorList>
    </citation>
    <scope>NUCLEOTIDE SEQUENCE</scope>
    <source>
        <strain evidence="1">Expedition CK06-06</strain>
    </source>
</reference>
<evidence type="ECO:0000313" key="1">
    <source>
        <dbReference type="EMBL" id="GAH84116.1"/>
    </source>
</evidence>
<gene>
    <name evidence="1" type="ORF">S03H2_59678</name>
</gene>
<proteinExistence type="predicted"/>
<comment type="caution">
    <text evidence="1">The sequence shown here is derived from an EMBL/GenBank/DDBJ whole genome shotgun (WGS) entry which is preliminary data.</text>
</comment>
<organism evidence="1">
    <name type="scientific">marine sediment metagenome</name>
    <dbReference type="NCBI Taxonomy" id="412755"/>
    <lineage>
        <taxon>unclassified sequences</taxon>
        <taxon>metagenomes</taxon>
        <taxon>ecological metagenomes</taxon>
    </lineage>
</organism>
<accession>X1INV8</accession>
<sequence length="181" mass="19660">MKSLLGKRWHRIPIALVSALLILALTASGVFASIQYFETQTVTQTILEPLPEPDYGTITAPDLDLQDLYAGGQSFGSVFPNHVTVQLGPDGVDHHLWLELDASSALYAEYEIKLVCKVSADEDTVPIGTEIIVDMTNWRTSIPLGAQGAYIFDEYIHLKTGVEWGGASTSFKVAISNVPAP</sequence>
<name>X1INV8_9ZZZZ</name>
<dbReference type="EMBL" id="BARU01038387">
    <property type="protein sequence ID" value="GAH84116.1"/>
    <property type="molecule type" value="Genomic_DNA"/>
</dbReference>
<dbReference type="AlphaFoldDB" id="X1INV8"/>
<protein>
    <submittedName>
        <fullName evidence="1">Uncharacterized protein</fullName>
    </submittedName>
</protein>